<gene>
    <name evidence="11" type="primary">bioF</name>
    <name evidence="11" type="ORF">V6255_08180</name>
</gene>
<dbReference type="InterPro" id="IPR015421">
    <property type="entry name" value="PyrdxlP-dep_Trfase_major"/>
</dbReference>
<comment type="cofactor">
    <cofactor evidence="1 9">
        <name>pyridoxal 5'-phosphate</name>
        <dbReference type="ChEBI" id="CHEBI:597326"/>
    </cofactor>
</comment>
<dbReference type="GO" id="GO:0008710">
    <property type="term" value="F:8-amino-7-oxononanoate synthase activity"/>
    <property type="evidence" value="ECO:0007669"/>
    <property type="project" value="UniProtKB-EC"/>
</dbReference>
<accession>A0ABU9HB61</accession>
<evidence type="ECO:0000313" key="11">
    <source>
        <dbReference type="EMBL" id="MEL0659118.1"/>
    </source>
</evidence>
<dbReference type="RefSeq" id="WP_341627708.1">
    <property type="nucleotide sequence ID" value="NZ_JBAKBA010000015.1"/>
</dbReference>
<dbReference type="EC" id="2.3.1.47" evidence="9"/>
<evidence type="ECO:0000256" key="1">
    <source>
        <dbReference type="ARBA" id="ARBA00001933"/>
    </source>
</evidence>
<organism evidence="11 12">
    <name type="scientific">Psychromonas arctica</name>
    <dbReference type="NCBI Taxonomy" id="168275"/>
    <lineage>
        <taxon>Bacteria</taxon>
        <taxon>Pseudomonadati</taxon>
        <taxon>Pseudomonadota</taxon>
        <taxon>Gammaproteobacteria</taxon>
        <taxon>Alteromonadales</taxon>
        <taxon>Psychromonadaceae</taxon>
        <taxon>Psychromonas</taxon>
    </lineage>
</organism>
<dbReference type="InterPro" id="IPR001917">
    <property type="entry name" value="Aminotrans_II_pyridoxalP_BS"/>
</dbReference>
<dbReference type="Pfam" id="PF00155">
    <property type="entry name" value="Aminotran_1_2"/>
    <property type="match status" value="1"/>
</dbReference>
<comment type="catalytic activity">
    <reaction evidence="8 9">
        <text>6-carboxyhexanoyl-[ACP] + L-alanine + H(+) = (8S)-8-amino-7-oxononanoate + holo-[ACP] + CO2</text>
        <dbReference type="Rhea" id="RHEA:42288"/>
        <dbReference type="Rhea" id="RHEA-COMP:9685"/>
        <dbReference type="Rhea" id="RHEA-COMP:9955"/>
        <dbReference type="ChEBI" id="CHEBI:15378"/>
        <dbReference type="ChEBI" id="CHEBI:16526"/>
        <dbReference type="ChEBI" id="CHEBI:57972"/>
        <dbReference type="ChEBI" id="CHEBI:64479"/>
        <dbReference type="ChEBI" id="CHEBI:78846"/>
        <dbReference type="ChEBI" id="CHEBI:149468"/>
        <dbReference type="EC" id="2.3.1.47"/>
    </reaction>
</comment>
<evidence type="ECO:0000256" key="4">
    <source>
        <dbReference type="ARBA" id="ARBA00011738"/>
    </source>
</evidence>
<evidence type="ECO:0000256" key="3">
    <source>
        <dbReference type="ARBA" id="ARBA00010008"/>
    </source>
</evidence>
<dbReference type="CDD" id="cd06454">
    <property type="entry name" value="KBL_like"/>
    <property type="match status" value="1"/>
</dbReference>
<dbReference type="PROSITE" id="PS00599">
    <property type="entry name" value="AA_TRANSFER_CLASS_2"/>
    <property type="match status" value="1"/>
</dbReference>
<dbReference type="PANTHER" id="PTHR13693:SF100">
    <property type="entry name" value="8-AMINO-7-OXONONANOATE SYNTHASE"/>
    <property type="match status" value="1"/>
</dbReference>
<dbReference type="InterPro" id="IPR015424">
    <property type="entry name" value="PyrdxlP-dep_Trfase"/>
</dbReference>
<dbReference type="InterPro" id="IPR004723">
    <property type="entry name" value="AONS_Archaea/Proteobacteria"/>
</dbReference>
<comment type="subunit">
    <text evidence="4 9">Homodimer.</text>
</comment>
<proteinExistence type="inferred from homology"/>
<dbReference type="Proteomes" id="UP001366060">
    <property type="component" value="Unassembled WGS sequence"/>
</dbReference>
<comment type="pathway">
    <text evidence="2 9">Cofactor biosynthesis; biotin biosynthesis.</text>
</comment>
<evidence type="ECO:0000259" key="10">
    <source>
        <dbReference type="Pfam" id="PF00155"/>
    </source>
</evidence>
<keyword evidence="11" id="KW-0012">Acyltransferase</keyword>
<keyword evidence="7 9" id="KW-0663">Pyridoxal phosphate</keyword>
<keyword evidence="12" id="KW-1185">Reference proteome</keyword>
<dbReference type="PANTHER" id="PTHR13693">
    <property type="entry name" value="CLASS II AMINOTRANSFERASE/8-AMINO-7-OXONONANOATE SYNTHASE"/>
    <property type="match status" value="1"/>
</dbReference>
<dbReference type="Gene3D" id="3.90.1150.10">
    <property type="entry name" value="Aspartate Aminotransferase, domain 1"/>
    <property type="match status" value="1"/>
</dbReference>
<name>A0ABU9HB61_9GAMM</name>
<comment type="caution">
    <text evidence="11">The sequence shown here is derived from an EMBL/GenBank/DDBJ whole genome shotgun (WGS) entry which is preliminary data.</text>
</comment>
<evidence type="ECO:0000256" key="6">
    <source>
        <dbReference type="ARBA" id="ARBA00022756"/>
    </source>
</evidence>
<dbReference type="SUPFAM" id="SSF53383">
    <property type="entry name" value="PLP-dependent transferases"/>
    <property type="match status" value="1"/>
</dbReference>
<dbReference type="NCBIfam" id="TIGR00858">
    <property type="entry name" value="bioF"/>
    <property type="match status" value="1"/>
</dbReference>
<dbReference type="InterPro" id="IPR015422">
    <property type="entry name" value="PyrdxlP-dep_Trfase_small"/>
</dbReference>
<evidence type="ECO:0000313" key="12">
    <source>
        <dbReference type="Proteomes" id="UP001366060"/>
    </source>
</evidence>
<comment type="function">
    <text evidence="9">Catalyzes the decarboxylative condensation of pimeloyl-[acyl-carrier protein] and L-alanine to produce 8-amino-7-oxononanoate (AON), [acyl-carrier protein], and carbon dioxide.</text>
</comment>
<evidence type="ECO:0000256" key="9">
    <source>
        <dbReference type="RuleBase" id="RU003693"/>
    </source>
</evidence>
<comment type="similarity">
    <text evidence="3 9">Belongs to the class-II pyridoxal-phosphate-dependent aminotransferase family. BioF subfamily.</text>
</comment>
<dbReference type="InterPro" id="IPR004839">
    <property type="entry name" value="Aminotransferase_I/II_large"/>
</dbReference>
<evidence type="ECO:0000256" key="5">
    <source>
        <dbReference type="ARBA" id="ARBA00022679"/>
    </source>
</evidence>
<sequence length="394" mass="43579">MPIKPFAFINDQLEQRKSQHLYRSSVPINGKQSRYIDINGKQYLNFSSNDYLGLASDPALINAWKKGADLFGIGSGGSYLVTGYNQVHRDVTQQLQEWLGVESIALFSSGYSANQAIIKLLLSKNDLLIQDKLNHASLMEAGANSPVKMQRFKHNNIQHLQTILSANTEIDNKLVISEGVFSMDGDCAPIDSLQQQCQSHQAWLMIDDAHGLGVLGKEGTGSVSAQNINNNDIDIYMSTFGKALGIGGAFVSGSSQLIDYITNFSKPYIYTTGLPPAMVYCIGESARIVQTQQWRRDHLSELIAYFKLLSMKFELPLMPSNTAIQPILIGLSDTAITISQTLKKSGIWTTAIRPPTVPNNTARLRVTLTVNHQKQDIEFLVKQIKQAIDANLDE</sequence>
<dbReference type="Gene3D" id="3.40.640.10">
    <property type="entry name" value="Type I PLP-dependent aspartate aminotransferase-like (Major domain)"/>
    <property type="match status" value="1"/>
</dbReference>
<evidence type="ECO:0000256" key="2">
    <source>
        <dbReference type="ARBA" id="ARBA00004746"/>
    </source>
</evidence>
<keyword evidence="5 9" id="KW-0808">Transferase</keyword>
<dbReference type="EMBL" id="JBAKBA010000015">
    <property type="protein sequence ID" value="MEL0659118.1"/>
    <property type="molecule type" value="Genomic_DNA"/>
</dbReference>
<keyword evidence="6" id="KW-0093">Biotin biosynthesis</keyword>
<evidence type="ECO:0000256" key="7">
    <source>
        <dbReference type="ARBA" id="ARBA00022898"/>
    </source>
</evidence>
<feature type="domain" description="Aminotransferase class I/classII large" evidence="10">
    <location>
        <begin position="42"/>
        <end position="384"/>
    </location>
</feature>
<reference evidence="11 12" key="1">
    <citation type="submission" date="2024-02" db="EMBL/GenBank/DDBJ databases">
        <title>Bacteria isolated from the canopy kelp, Nereocystis luetkeana.</title>
        <authorList>
            <person name="Pfister C.A."/>
            <person name="Younker I.T."/>
            <person name="Light S.H."/>
        </authorList>
    </citation>
    <scope>NUCLEOTIDE SEQUENCE [LARGE SCALE GENOMIC DNA]</scope>
    <source>
        <strain evidence="11 12">TI.2.07</strain>
    </source>
</reference>
<dbReference type="InterPro" id="IPR050087">
    <property type="entry name" value="AON_synthase_class-II"/>
</dbReference>
<evidence type="ECO:0000256" key="8">
    <source>
        <dbReference type="ARBA" id="ARBA00047715"/>
    </source>
</evidence>
<protein>
    <recommendedName>
        <fullName evidence="9">8-amino-7-ketopelargonate synthase</fullName>
        <ecNumber evidence="9">2.3.1.47</ecNumber>
    </recommendedName>
</protein>